<protein>
    <submittedName>
        <fullName evidence="2">Uncharacterized protein</fullName>
    </submittedName>
</protein>
<proteinExistence type="predicted"/>
<keyword evidence="1" id="KW-1133">Transmembrane helix</keyword>
<sequence>MATTSLSKLHCSDAWMAETLVLMATGFFLVCLVMLMLRLMRRYAELEAVEDQLRWPLAGIEGDRRRGGHGRRALYATLAVGYFVLLTLAVAHAFLVDGLPS</sequence>
<feature type="transmembrane region" description="Helical" evidence="1">
    <location>
        <begin position="73"/>
        <end position="95"/>
    </location>
</feature>
<evidence type="ECO:0000313" key="2">
    <source>
        <dbReference type="EMBL" id="KAL3719587.1"/>
    </source>
</evidence>
<dbReference type="AlphaFoldDB" id="A0ABD3J0I1"/>
<dbReference type="EMBL" id="JBJKBG010000010">
    <property type="protein sequence ID" value="KAL3719587.1"/>
    <property type="molecule type" value="Genomic_DNA"/>
</dbReference>
<organism evidence="2 3">
    <name type="scientific">Eucalyptus globulus</name>
    <name type="common">Tasmanian blue gum</name>
    <dbReference type="NCBI Taxonomy" id="34317"/>
    <lineage>
        <taxon>Eukaryota</taxon>
        <taxon>Viridiplantae</taxon>
        <taxon>Streptophyta</taxon>
        <taxon>Embryophyta</taxon>
        <taxon>Tracheophyta</taxon>
        <taxon>Spermatophyta</taxon>
        <taxon>Magnoliopsida</taxon>
        <taxon>eudicotyledons</taxon>
        <taxon>Gunneridae</taxon>
        <taxon>Pentapetalae</taxon>
        <taxon>rosids</taxon>
        <taxon>malvids</taxon>
        <taxon>Myrtales</taxon>
        <taxon>Myrtaceae</taxon>
        <taxon>Myrtoideae</taxon>
        <taxon>Eucalypteae</taxon>
        <taxon>Eucalyptus</taxon>
    </lineage>
</organism>
<feature type="transmembrane region" description="Helical" evidence="1">
    <location>
        <begin position="20"/>
        <end position="37"/>
    </location>
</feature>
<keyword evidence="1" id="KW-0812">Transmembrane</keyword>
<comment type="caution">
    <text evidence="2">The sequence shown here is derived from an EMBL/GenBank/DDBJ whole genome shotgun (WGS) entry which is preliminary data.</text>
</comment>
<evidence type="ECO:0000313" key="3">
    <source>
        <dbReference type="Proteomes" id="UP001634007"/>
    </source>
</evidence>
<keyword evidence="1" id="KW-0472">Membrane</keyword>
<evidence type="ECO:0000256" key="1">
    <source>
        <dbReference type="SAM" id="Phobius"/>
    </source>
</evidence>
<keyword evidence="3" id="KW-1185">Reference proteome</keyword>
<gene>
    <name evidence="2" type="ORF">ACJRO7_004543</name>
</gene>
<dbReference type="Proteomes" id="UP001634007">
    <property type="component" value="Unassembled WGS sequence"/>
</dbReference>
<accession>A0ABD3J0I1</accession>
<name>A0ABD3J0I1_EUCGL</name>
<reference evidence="2 3" key="1">
    <citation type="submission" date="2024-11" db="EMBL/GenBank/DDBJ databases">
        <title>Chromosome-level genome assembly of Eucalyptus globulus Labill. provides insights into its genome evolution.</title>
        <authorList>
            <person name="Li X."/>
        </authorList>
    </citation>
    <scope>NUCLEOTIDE SEQUENCE [LARGE SCALE GENOMIC DNA]</scope>
    <source>
        <strain evidence="2">CL2024</strain>
        <tissue evidence="2">Fresh tender leaves</tissue>
    </source>
</reference>